<dbReference type="InterPro" id="IPR055140">
    <property type="entry name" value="Thiolase_C_2"/>
</dbReference>
<comment type="caution">
    <text evidence="2">The sequence shown here is derived from an EMBL/GenBank/DDBJ whole genome shotgun (WGS) entry which is preliminary data.</text>
</comment>
<feature type="domain" description="Thiolase C-terminal" evidence="1">
    <location>
        <begin position="267"/>
        <end position="391"/>
    </location>
</feature>
<proteinExistence type="predicted"/>
<dbReference type="AlphaFoldDB" id="A0A6N7YJU9"/>
<dbReference type="SUPFAM" id="SSF53901">
    <property type="entry name" value="Thiolase-like"/>
    <property type="match status" value="2"/>
</dbReference>
<gene>
    <name evidence="2" type="ORF">GKO32_04120</name>
</gene>
<dbReference type="InterPro" id="IPR002155">
    <property type="entry name" value="Thiolase"/>
</dbReference>
<dbReference type="EMBL" id="WMBA01000004">
    <property type="protein sequence ID" value="MTD53167.1"/>
    <property type="molecule type" value="Genomic_DNA"/>
</dbReference>
<keyword evidence="3" id="KW-1185">Reference proteome</keyword>
<evidence type="ECO:0000313" key="2">
    <source>
        <dbReference type="EMBL" id="MTD53167.1"/>
    </source>
</evidence>
<protein>
    <submittedName>
        <fullName evidence="2">Thiolase family protein</fullName>
    </submittedName>
</protein>
<dbReference type="RefSeq" id="WP_154755417.1">
    <property type="nucleotide sequence ID" value="NZ_WMBA01000004.1"/>
</dbReference>
<evidence type="ECO:0000313" key="3">
    <source>
        <dbReference type="Proteomes" id="UP000440096"/>
    </source>
</evidence>
<dbReference type="Proteomes" id="UP000440096">
    <property type="component" value="Unassembled WGS sequence"/>
</dbReference>
<dbReference type="PANTHER" id="PTHR42870">
    <property type="entry name" value="ACETYL-COA C-ACETYLTRANSFERASE"/>
    <property type="match status" value="1"/>
</dbReference>
<dbReference type="GO" id="GO:0016747">
    <property type="term" value="F:acyltransferase activity, transferring groups other than amino-acyl groups"/>
    <property type="evidence" value="ECO:0007669"/>
    <property type="project" value="InterPro"/>
</dbReference>
<dbReference type="Pfam" id="PF22691">
    <property type="entry name" value="Thiolase_C_1"/>
    <property type="match status" value="1"/>
</dbReference>
<dbReference type="CDD" id="cd00829">
    <property type="entry name" value="SCP-x_thiolase"/>
    <property type="match status" value="1"/>
</dbReference>
<organism evidence="2 3">
    <name type="scientific">Amycolatopsis pithecellobii</name>
    <dbReference type="NCBI Taxonomy" id="664692"/>
    <lineage>
        <taxon>Bacteria</taxon>
        <taxon>Bacillati</taxon>
        <taxon>Actinomycetota</taxon>
        <taxon>Actinomycetes</taxon>
        <taxon>Pseudonocardiales</taxon>
        <taxon>Pseudonocardiaceae</taxon>
        <taxon>Amycolatopsis</taxon>
    </lineage>
</organism>
<evidence type="ECO:0000259" key="1">
    <source>
        <dbReference type="Pfam" id="PF22691"/>
    </source>
</evidence>
<dbReference type="Gene3D" id="3.40.47.10">
    <property type="match status" value="1"/>
</dbReference>
<dbReference type="OrthoDB" id="3208853at2"/>
<name>A0A6N7YJU9_9PSEU</name>
<dbReference type="PIRSF" id="PIRSF000429">
    <property type="entry name" value="Ac-CoA_Ac_transf"/>
    <property type="match status" value="1"/>
</dbReference>
<dbReference type="InterPro" id="IPR016039">
    <property type="entry name" value="Thiolase-like"/>
</dbReference>
<dbReference type="PANTHER" id="PTHR42870:SF1">
    <property type="entry name" value="NON-SPECIFIC LIPID-TRANSFER PROTEIN-LIKE 2"/>
    <property type="match status" value="1"/>
</dbReference>
<sequence>MTHNRIQDQIAIAGVGSTGYSRKGGRTARSLAAEAAVKAIRDAGLSRADIDGVVSSAGMGSWTIVPPGATEMVAMLRLPEVTYFADGNAVIVSPLLDAMHALYSGACTAVLVYHYNFRTPFNSAKAAADPFRRNIRGYDSLPPENARNAAAYAAWASRYLHENPVQREHLGRIAVNSRTNAVGNPLAAMRTPLTLPDYLSARMVREPLGMLDMDLPVDGAEAFVLTTTERARDLRQVPVLVHNASQGLVETAGDEEQLGSLARHGQDVVARQLWARSERRLADADIAYIYDGFSFISLSWLEKLGWCGPGEAGKFLEDHWRDEQNRLLIDGRVPVNPQGGMLSEGGTQGAGFLRDAVHQLRGTAGERQIDGARTALLAIGGFFYNSQGAVLVRDDAR</sequence>
<accession>A0A6N7YJU9</accession>
<reference evidence="2 3" key="1">
    <citation type="submission" date="2019-11" db="EMBL/GenBank/DDBJ databases">
        <title>Draft genome of Amycolatopsis RM579.</title>
        <authorList>
            <person name="Duangmal K."/>
            <person name="Mingma R."/>
        </authorList>
    </citation>
    <scope>NUCLEOTIDE SEQUENCE [LARGE SCALE GENOMIC DNA]</scope>
    <source>
        <strain evidence="2 3">RM579</strain>
    </source>
</reference>